<dbReference type="GO" id="GO:0006888">
    <property type="term" value="P:endoplasmic reticulum to Golgi vesicle-mediated transport"/>
    <property type="evidence" value="ECO:0007669"/>
    <property type="project" value="TreeGrafter"/>
</dbReference>
<keyword evidence="4" id="KW-0158">Chromosome</keyword>
<dbReference type="Pfam" id="PF20665">
    <property type="entry name" value="Zw10_middle"/>
    <property type="match status" value="2"/>
</dbReference>
<evidence type="ECO:0000313" key="15">
    <source>
        <dbReference type="EMBL" id="GMN27948.1"/>
    </source>
</evidence>
<evidence type="ECO:0000256" key="9">
    <source>
        <dbReference type="ARBA" id="ARBA00023306"/>
    </source>
</evidence>
<evidence type="ECO:0000256" key="4">
    <source>
        <dbReference type="ARBA" id="ARBA00022454"/>
    </source>
</evidence>
<accession>A0AA87Z1Z4</accession>
<evidence type="ECO:0000256" key="6">
    <source>
        <dbReference type="ARBA" id="ARBA00022618"/>
    </source>
</evidence>
<gene>
    <name evidence="15" type="ORF">TIFTF001_001863</name>
</gene>
<dbReference type="GO" id="GO:0005737">
    <property type="term" value="C:cytoplasm"/>
    <property type="evidence" value="ECO:0007669"/>
    <property type="project" value="UniProtKB-SubCell"/>
</dbReference>
<feature type="domain" description="Centromere/kinetochore protein zw10 N-terminal" evidence="11">
    <location>
        <begin position="38"/>
        <end position="130"/>
    </location>
</feature>
<dbReference type="Pfam" id="PF20666">
    <property type="entry name" value="ZW10_C"/>
    <property type="match status" value="1"/>
</dbReference>
<keyword evidence="16" id="KW-1185">Reference proteome</keyword>
<sequence>MDALFDSINVRDLLSVNDLSDPTTPLSAPDLRLLIQRLESHSLQIKSKIQSYLVSHHRDFSNLFSHCNDAVSRSDEISGRVSELLSTVSNRPIDAEIADIVKEMNGKMREVRAKRELLELMRIIVEISEKINSARDALRNGRLIFAAEELRELKKALGVSDSDDRVDEREPVVYGLLRKEWSDCFEEIQEVLLKFMANAVQFDRESNAVRVKYVLSDAGIARIELCTVLEALDVVGILDYGLAKVADLMIKNVISLALNYRSPVSFVDEIVQDAEVMTGAVLKIVPSQDPKVENEGKTIYSGIIQIIRFVCKCICFDNGSWIQSFGRLTWPRISDLIISNFLSKSSYTRFLVTTCAACVCILLQRGVVPQDASKLADFEKIIKRTSEFETALKEITYISTSDDKDNRLSEFAENVEVHFASRKKMEILANARKLLLQCDFAIPQDYTKNARMASNKSEHVVHLLFLSERCVVSKAALQLMELVHQTLKDVCLSSSRVALEFYHAARDILLLYEVVIPVKLERQLEGINQVAVLMHNDCLYLSQEILGLAYEYRPDFPSSIKEHAVFVDLAPRFQLMAEEILQRQIQLIIYNLKEAIDGADGFQNTHLKQEYESAKFSIDQVVFILEKVRIIWEPLLMPSTYRRSMCVVLESVFSRITSDILLIDDMAAEETLQLRRLIQLMLESSSSLLESLAVHHQMDNATESTAKTLYDLIPSLVKIHMPLKSITAAWESGDLRGSGFTVKEVQDFIKAIFADSPLRKECLWRLENASF</sequence>
<keyword evidence="6" id="KW-0132">Cell division</keyword>
<comment type="subcellular location">
    <subcellularLocation>
        <location evidence="2">Chromosome</location>
        <location evidence="2">Centromere</location>
        <location evidence="2">Kinetochore</location>
    </subcellularLocation>
    <subcellularLocation>
        <location evidence="1">Cytoplasm</location>
    </subcellularLocation>
</comment>
<evidence type="ECO:0000256" key="2">
    <source>
        <dbReference type="ARBA" id="ARBA00004629"/>
    </source>
</evidence>
<proteinExistence type="inferred from homology"/>
<dbReference type="Pfam" id="PF22766">
    <property type="entry name" value="ZW10_C2"/>
    <property type="match status" value="1"/>
</dbReference>
<dbReference type="Pfam" id="PF06248">
    <property type="entry name" value="Zw10_N"/>
    <property type="match status" value="1"/>
</dbReference>
<evidence type="ECO:0000256" key="10">
    <source>
        <dbReference type="ARBA" id="ARBA00023328"/>
    </source>
</evidence>
<comment type="similarity">
    <text evidence="3">Belongs to the ZW10 family.</text>
</comment>
<evidence type="ECO:0000256" key="3">
    <source>
        <dbReference type="ARBA" id="ARBA00006245"/>
    </source>
</evidence>
<dbReference type="Proteomes" id="UP001187192">
    <property type="component" value="Unassembled WGS sequence"/>
</dbReference>
<protein>
    <recommendedName>
        <fullName evidence="17">Centromere/kinetochore protein zw10 homolog</fullName>
    </recommendedName>
</protein>
<evidence type="ECO:0000256" key="1">
    <source>
        <dbReference type="ARBA" id="ARBA00004496"/>
    </source>
</evidence>
<evidence type="ECO:0000256" key="8">
    <source>
        <dbReference type="ARBA" id="ARBA00022838"/>
    </source>
</evidence>
<comment type="caution">
    <text evidence="15">The sequence shown here is derived from an EMBL/GenBank/DDBJ whole genome shotgun (WGS) entry which is preliminary data.</text>
</comment>
<reference evidence="15" key="1">
    <citation type="submission" date="2023-07" db="EMBL/GenBank/DDBJ databases">
        <title>draft genome sequence of fig (Ficus carica).</title>
        <authorList>
            <person name="Takahashi T."/>
            <person name="Nishimura K."/>
        </authorList>
    </citation>
    <scope>NUCLEOTIDE SEQUENCE</scope>
</reference>
<feature type="domain" description="Centromere/kinetochore protein zw10 middle" evidence="12">
    <location>
        <begin position="367"/>
        <end position="435"/>
    </location>
</feature>
<dbReference type="GO" id="GO:0005634">
    <property type="term" value="C:nucleus"/>
    <property type="evidence" value="ECO:0007669"/>
    <property type="project" value="InterPro"/>
</dbReference>
<dbReference type="AlphaFoldDB" id="A0AA87Z1Z4"/>
<feature type="domain" description="Centromere/kinetochore protein zw10 C-terminal" evidence="13">
    <location>
        <begin position="465"/>
        <end position="593"/>
    </location>
</feature>
<dbReference type="GO" id="GO:1990423">
    <property type="term" value="C:RZZ complex"/>
    <property type="evidence" value="ECO:0007669"/>
    <property type="project" value="TreeGrafter"/>
</dbReference>
<dbReference type="PANTHER" id="PTHR12205:SF0">
    <property type="entry name" value="CENTROMERE_KINETOCHORE PROTEIN ZW10 HOMOLOG"/>
    <property type="match status" value="1"/>
</dbReference>
<evidence type="ECO:0000259" key="11">
    <source>
        <dbReference type="Pfam" id="PF06248"/>
    </source>
</evidence>
<dbReference type="PANTHER" id="PTHR12205">
    <property type="entry name" value="CENTROMERE/KINETOCHORE PROTEIN ZW10"/>
    <property type="match status" value="1"/>
</dbReference>
<dbReference type="InterPro" id="IPR009361">
    <property type="entry name" value="Zw10_N"/>
</dbReference>
<dbReference type="GO" id="GO:0007094">
    <property type="term" value="P:mitotic spindle assembly checkpoint signaling"/>
    <property type="evidence" value="ECO:0007669"/>
    <property type="project" value="TreeGrafter"/>
</dbReference>
<evidence type="ECO:0000256" key="7">
    <source>
        <dbReference type="ARBA" id="ARBA00022776"/>
    </source>
</evidence>
<dbReference type="EMBL" id="BTGU01000002">
    <property type="protein sequence ID" value="GMN27948.1"/>
    <property type="molecule type" value="Genomic_DNA"/>
</dbReference>
<keyword evidence="8" id="KW-0995">Kinetochore</keyword>
<feature type="domain" description="Centromere/kinetochore protein zw10 middle" evidence="12">
    <location>
        <begin position="177"/>
        <end position="345"/>
    </location>
</feature>
<evidence type="ECO:0000313" key="16">
    <source>
        <dbReference type="Proteomes" id="UP001187192"/>
    </source>
</evidence>
<dbReference type="Gene3D" id="1.10.357.150">
    <property type="match status" value="1"/>
</dbReference>
<evidence type="ECO:0000259" key="13">
    <source>
        <dbReference type="Pfam" id="PF20666"/>
    </source>
</evidence>
<keyword evidence="9" id="KW-0131">Cell cycle</keyword>
<dbReference type="InterPro" id="IPR048344">
    <property type="entry name" value="Zw10_middle"/>
</dbReference>
<evidence type="ECO:0000259" key="12">
    <source>
        <dbReference type="Pfam" id="PF20665"/>
    </source>
</evidence>
<dbReference type="InterPro" id="IPR055148">
    <property type="entry name" value="ZW10_C_2"/>
</dbReference>
<keyword evidence="10" id="KW-0137">Centromere</keyword>
<dbReference type="InterPro" id="IPR048343">
    <property type="entry name" value="ZW10_C"/>
</dbReference>
<dbReference type="InterPro" id="IPR046362">
    <property type="entry name" value="Zw10/DSL1_C_sf"/>
</dbReference>
<evidence type="ECO:0000259" key="14">
    <source>
        <dbReference type="Pfam" id="PF22766"/>
    </source>
</evidence>
<keyword evidence="7" id="KW-0498">Mitosis</keyword>
<organism evidence="15 16">
    <name type="scientific">Ficus carica</name>
    <name type="common">Common fig</name>
    <dbReference type="NCBI Taxonomy" id="3494"/>
    <lineage>
        <taxon>Eukaryota</taxon>
        <taxon>Viridiplantae</taxon>
        <taxon>Streptophyta</taxon>
        <taxon>Embryophyta</taxon>
        <taxon>Tracheophyta</taxon>
        <taxon>Spermatophyta</taxon>
        <taxon>Magnoliopsida</taxon>
        <taxon>eudicotyledons</taxon>
        <taxon>Gunneridae</taxon>
        <taxon>Pentapetalae</taxon>
        <taxon>rosids</taxon>
        <taxon>fabids</taxon>
        <taxon>Rosales</taxon>
        <taxon>Moraceae</taxon>
        <taxon>Ficeae</taxon>
        <taxon>Ficus</taxon>
    </lineage>
</organism>
<evidence type="ECO:0008006" key="17">
    <source>
        <dbReference type="Google" id="ProtNLM"/>
    </source>
</evidence>
<feature type="domain" description="ZW10 C-terminal helical" evidence="14">
    <location>
        <begin position="617"/>
        <end position="766"/>
    </location>
</feature>
<evidence type="ECO:0000256" key="5">
    <source>
        <dbReference type="ARBA" id="ARBA00022490"/>
    </source>
</evidence>
<dbReference type="GO" id="GO:0051301">
    <property type="term" value="P:cell division"/>
    <property type="evidence" value="ECO:0007669"/>
    <property type="project" value="UniProtKB-KW"/>
</dbReference>
<name>A0AA87Z1Z4_FICCA</name>
<keyword evidence="5" id="KW-0963">Cytoplasm</keyword>